<protein>
    <submittedName>
        <fullName evidence="1">Uncharacterized protein</fullName>
    </submittedName>
</protein>
<reference evidence="1 2" key="1">
    <citation type="submission" date="2018-01" db="EMBL/GenBank/DDBJ databases">
        <title>Complete and assembled Genome of Pantoea calida DSM22759T.</title>
        <authorList>
            <person name="Stevens M.J.A."/>
            <person name="Zurfluh K."/>
            <person name="Stephan R."/>
        </authorList>
    </citation>
    <scope>NUCLEOTIDE SEQUENCE [LARGE SCALE GENOMIC DNA]</scope>
    <source>
        <strain evidence="1 2">DSM 22759</strain>
    </source>
</reference>
<sequence>MSTDLDTLYHATNEKTVSLWQQENGVGEVMGGGYYHPRKLALAAGLRPTVPAAVHTLFDEVRQLSAEDTLADVLPTEAFHFTFLPITPPLYEEGEALPDKIAQLLSLWQNYQGKSVTIKALRLVALPGQLLLAGIPDEQAIMSRQRFCEAVLASSWREELLARHEKTPLPAPFWHSTLLRYRAQRLPARLQRYFLHAQHRRYGDVSGELKLAQVNYNWTRCDVI</sequence>
<accession>A0ABM6RYH2</accession>
<organism evidence="1 2">
    <name type="scientific">Mixta calida</name>
    <dbReference type="NCBI Taxonomy" id="665913"/>
    <lineage>
        <taxon>Bacteria</taxon>
        <taxon>Pseudomonadati</taxon>
        <taxon>Pseudomonadota</taxon>
        <taxon>Gammaproteobacteria</taxon>
        <taxon>Enterobacterales</taxon>
        <taxon>Erwiniaceae</taxon>
        <taxon>Mixta</taxon>
    </lineage>
</organism>
<gene>
    <name evidence="1" type="ORF">C2E16_05115</name>
</gene>
<dbReference type="Proteomes" id="UP000237673">
    <property type="component" value="Chromosome"/>
</dbReference>
<dbReference type="RefSeq" id="WP_084970301.1">
    <property type="nucleotide sequence ID" value="NZ_CP026378.1"/>
</dbReference>
<proteinExistence type="predicted"/>
<dbReference type="GeneID" id="84630568"/>
<keyword evidence="2" id="KW-1185">Reference proteome</keyword>
<name>A0ABM6RYH2_9GAMM</name>
<dbReference type="EMBL" id="CP026378">
    <property type="protein sequence ID" value="AUY24348.1"/>
    <property type="molecule type" value="Genomic_DNA"/>
</dbReference>
<evidence type="ECO:0000313" key="1">
    <source>
        <dbReference type="EMBL" id="AUY24348.1"/>
    </source>
</evidence>
<evidence type="ECO:0000313" key="2">
    <source>
        <dbReference type="Proteomes" id="UP000237673"/>
    </source>
</evidence>